<protein>
    <submittedName>
        <fullName evidence="1">Uncharacterized protein</fullName>
    </submittedName>
</protein>
<dbReference type="EnsemblMetazoa" id="CJA06495.1">
    <property type="protein sequence ID" value="CJA06495.1"/>
    <property type="gene ID" value="WBGene00125699"/>
</dbReference>
<name>A0A8R1HMY7_CAEJA</name>
<keyword evidence="2" id="KW-1185">Reference proteome</keyword>
<sequence>MPIWIDFLFSRPIIASRLLRHFFLALSLFLSLSCAHFISSSIFFSAGMTAFLNQPKRSAKGQKFKKKSVMYLLEVCVSPSTANSPLWHIEFVPMATQLLLANRPAFIIVRNSWNPMPFEHYPSNPATCQITTRDRQKYVWTDAKIWSRNEIRATCEDCDFVAGGLMRPLPGIPGNSRDCF</sequence>
<evidence type="ECO:0000313" key="2">
    <source>
        <dbReference type="Proteomes" id="UP000005237"/>
    </source>
</evidence>
<accession>A0A8R1HMY7</accession>
<dbReference type="Proteomes" id="UP000005237">
    <property type="component" value="Unassembled WGS sequence"/>
</dbReference>
<evidence type="ECO:0000313" key="1">
    <source>
        <dbReference type="EnsemblMetazoa" id="CJA06495.1"/>
    </source>
</evidence>
<dbReference type="AlphaFoldDB" id="A0A8R1HMY7"/>
<proteinExistence type="predicted"/>
<organism evidence="1 2">
    <name type="scientific">Caenorhabditis japonica</name>
    <dbReference type="NCBI Taxonomy" id="281687"/>
    <lineage>
        <taxon>Eukaryota</taxon>
        <taxon>Metazoa</taxon>
        <taxon>Ecdysozoa</taxon>
        <taxon>Nematoda</taxon>
        <taxon>Chromadorea</taxon>
        <taxon>Rhabditida</taxon>
        <taxon>Rhabditina</taxon>
        <taxon>Rhabditomorpha</taxon>
        <taxon>Rhabditoidea</taxon>
        <taxon>Rhabditidae</taxon>
        <taxon>Peloderinae</taxon>
        <taxon>Caenorhabditis</taxon>
    </lineage>
</organism>
<reference evidence="1" key="2">
    <citation type="submission" date="2022-06" db="UniProtKB">
        <authorList>
            <consortium name="EnsemblMetazoa"/>
        </authorList>
    </citation>
    <scope>IDENTIFICATION</scope>
    <source>
        <strain evidence="1">DF5081</strain>
    </source>
</reference>
<reference evidence="2" key="1">
    <citation type="submission" date="2010-08" db="EMBL/GenBank/DDBJ databases">
        <authorList>
            <consortium name="Caenorhabditis japonica Sequencing Consortium"/>
            <person name="Wilson R.K."/>
        </authorList>
    </citation>
    <scope>NUCLEOTIDE SEQUENCE [LARGE SCALE GENOMIC DNA]</scope>
    <source>
        <strain evidence="2">DF5081</strain>
    </source>
</reference>